<feature type="compositionally biased region" description="Gly residues" evidence="1">
    <location>
        <begin position="203"/>
        <end position="218"/>
    </location>
</feature>
<dbReference type="Proteomes" id="UP000197619">
    <property type="component" value="Unassembled WGS sequence"/>
</dbReference>
<feature type="compositionally biased region" description="Low complexity" evidence="1">
    <location>
        <begin position="226"/>
        <end position="237"/>
    </location>
</feature>
<evidence type="ECO:0000256" key="1">
    <source>
        <dbReference type="SAM" id="MobiDB-lite"/>
    </source>
</evidence>
<feature type="compositionally biased region" description="Gly residues" evidence="1">
    <location>
        <begin position="147"/>
        <end position="160"/>
    </location>
</feature>
<organism evidence="2 3">
    <name type="scientific">Lonchura striata</name>
    <name type="common">white-rumped munia</name>
    <dbReference type="NCBI Taxonomy" id="40157"/>
    <lineage>
        <taxon>Eukaryota</taxon>
        <taxon>Metazoa</taxon>
        <taxon>Chordata</taxon>
        <taxon>Craniata</taxon>
        <taxon>Vertebrata</taxon>
        <taxon>Euteleostomi</taxon>
        <taxon>Archelosauria</taxon>
        <taxon>Archosauria</taxon>
        <taxon>Dinosauria</taxon>
        <taxon>Saurischia</taxon>
        <taxon>Theropoda</taxon>
        <taxon>Coelurosauria</taxon>
        <taxon>Aves</taxon>
        <taxon>Neognathae</taxon>
        <taxon>Neoaves</taxon>
        <taxon>Telluraves</taxon>
        <taxon>Australaves</taxon>
        <taxon>Passeriformes</taxon>
        <taxon>Passeroidea</taxon>
        <taxon>Estrildidae</taxon>
        <taxon>Estrildinae</taxon>
        <taxon>Lonchura</taxon>
    </lineage>
</organism>
<feature type="compositionally biased region" description="Basic and acidic residues" evidence="1">
    <location>
        <begin position="40"/>
        <end position="54"/>
    </location>
</feature>
<comment type="caution">
    <text evidence="2">The sequence shown here is derived from an EMBL/GenBank/DDBJ whole genome shotgun (WGS) entry which is preliminary data.</text>
</comment>
<feature type="region of interest" description="Disordered" evidence="1">
    <location>
        <begin position="101"/>
        <end position="270"/>
    </location>
</feature>
<feature type="compositionally biased region" description="Low complexity" evidence="1">
    <location>
        <begin position="101"/>
        <end position="118"/>
    </location>
</feature>
<evidence type="ECO:0000313" key="3">
    <source>
        <dbReference type="Proteomes" id="UP000197619"/>
    </source>
</evidence>
<feature type="compositionally biased region" description="Basic and acidic residues" evidence="1">
    <location>
        <begin position="16"/>
        <end position="29"/>
    </location>
</feature>
<gene>
    <name evidence="2" type="ORF">RLOC_00014833</name>
</gene>
<accession>A0A218U978</accession>
<feature type="compositionally biased region" description="Low complexity" evidence="1">
    <location>
        <begin position="59"/>
        <end position="80"/>
    </location>
</feature>
<name>A0A218U978_9PASE</name>
<dbReference type="EMBL" id="MUZQ01000605">
    <property type="protein sequence ID" value="OWK50151.1"/>
    <property type="molecule type" value="Genomic_DNA"/>
</dbReference>
<protein>
    <submittedName>
        <fullName evidence="2">Uncharacterized protein</fullName>
    </submittedName>
</protein>
<reference evidence="2 3" key="1">
    <citation type="submission" date="2017-05" db="EMBL/GenBank/DDBJ databases">
        <title>Genome of assembly of the Bengalese finch, Lonchura striata domestica.</title>
        <authorList>
            <person name="Colquitt B.M."/>
            <person name="Brainard M.S."/>
        </authorList>
    </citation>
    <scope>NUCLEOTIDE SEQUENCE [LARGE SCALE GENOMIC DNA]</scope>
    <source>
        <strain evidence="2">White83orange57</strain>
    </source>
</reference>
<sequence>MSEPRARGGAGPRRHGAADHPEEAPREGARAAAARAGIGQRREDDAAEAAERGGRGGHLPHPGLQHQNPGAPRVPAARVGRGRAALPPLLLAQLLREHGRAALAPGRGRPAGVRQQAGPAGGAAGRRHPGAHPRPRAGRAAVAGAALRGGRGQAEGPGGGRPRDAAARPAALAAGLGPQPRPARGAQADPAGRGRGPAPPPGAAGGCGRRGRAGGGRGGRPEEVTQKTQKNPKTPKIPNKELPPQPRLPGVFGERLGPSSSASSPSSSSP</sequence>
<feature type="region of interest" description="Disordered" evidence="1">
    <location>
        <begin position="1"/>
        <end position="80"/>
    </location>
</feature>
<evidence type="ECO:0000313" key="2">
    <source>
        <dbReference type="EMBL" id="OWK50151.1"/>
    </source>
</evidence>
<dbReference type="AlphaFoldDB" id="A0A218U978"/>
<keyword evidence="3" id="KW-1185">Reference proteome</keyword>
<feature type="compositionally biased region" description="Basic residues" evidence="1">
    <location>
        <begin position="125"/>
        <end position="137"/>
    </location>
</feature>
<feature type="compositionally biased region" description="Low complexity" evidence="1">
    <location>
        <begin position="258"/>
        <end position="270"/>
    </location>
</feature>
<feature type="compositionally biased region" description="Low complexity" evidence="1">
    <location>
        <begin position="167"/>
        <end position="191"/>
    </location>
</feature>
<proteinExistence type="predicted"/>